<gene>
    <name evidence="11" type="primary">glcB</name>
    <name evidence="19" type="ORF">P9A14_13530</name>
</gene>
<accession>A0AAX3T255</accession>
<evidence type="ECO:0000256" key="4">
    <source>
        <dbReference type="ARBA" id="ARBA00022532"/>
    </source>
</evidence>
<keyword evidence="8 11" id="KW-0558">Oxidation</keyword>
<evidence type="ECO:0000256" key="10">
    <source>
        <dbReference type="ARBA" id="ARBA00054368"/>
    </source>
</evidence>
<keyword evidence="19" id="KW-0012">Acyltransferase</keyword>
<keyword evidence="2 11" id="KW-0329">Glyoxylate bypass</keyword>
<dbReference type="GO" id="GO:0009436">
    <property type="term" value="P:glyoxylate catabolic process"/>
    <property type="evidence" value="ECO:0007669"/>
    <property type="project" value="TreeGrafter"/>
</dbReference>
<feature type="binding site" evidence="11">
    <location>
        <begin position="130"/>
        <end position="131"/>
    </location>
    <ligand>
        <name>acetyl-CoA</name>
        <dbReference type="ChEBI" id="CHEBI:57288"/>
    </ligand>
</feature>
<comment type="function">
    <text evidence="10 11">Involved in the glycolate utilization. Catalyzes the condensation and subsequent hydrolysis of acetyl-coenzyme A (acetyl-CoA) and glyoxylate to form malate and CoA.</text>
</comment>
<evidence type="ECO:0000259" key="18">
    <source>
        <dbReference type="Pfam" id="PF20659"/>
    </source>
</evidence>
<comment type="subcellular location">
    <subcellularLocation>
        <location evidence="11 14">Cytoplasm</location>
    </subcellularLocation>
</comment>
<comment type="cofactor">
    <cofactor evidence="1 11">
        <name>Mg(2+)</name>
        <dbReference type="ChEBI" id="CHEBI:18420"/>
    </cofactor>
</comment>
<dbReference type="GO" id="GO:0004474">
    <property type="term" value="F:malate synthase activity"/>
    <property type="evidence" value="ECO:0007669"/>
    <property type="project" value="UniProtKB-UniRule"/>
</dbReference>
<dbReference type="NCBIfam" id="NF002825">
    <property type="entry name" value="PRK02999.1"/>
    <property type="match status" value="1"/>
</dbReference>
<evidence type="ECO:0000256" key="8">
    <source>
        <dbReference type="ARBA" id="ARBA00023097"/>
    </source>
</evidence>
<dbReference type="InterPro" id="IPR044856">
    <property type="entry name" value="Malate_synth_C_sf"/>
</dbReference>
<evidence type="ECO:0000256" key="9">
    <source>
        <dbReference type="ARBA" id="ARBA00047918"/>
    </source>
</evidence>
<protein>
    <recommendedName>
        <fullName evidence="11 12">Malate synthase G</fullName>
        <ecNumber evidence="11 12">2.3.3.9</ecNumber>
    </recommendedName>
</protein>
<dbReference type="InterPro" id="IPR046363">
    <property type="entry name" value="MS_N_TIM-barrel_dom"/>
</dbReference>
<feature type="domain" description="Malate synthase N-terminal" evidence="16">
    <location>
        <begin position="17"/>
        <end position="71"/>
    </location>
</feature>
<evidence type="ECO:0000259" key="16">
    <source>
        <dbReference type="Pfam" id="PF20656"/>
    </source>
</evidence>
<dbReference type="InterPro" id="IPR001465">
    <property type="entry name" value="Malate_synthase_TIM"/>
</dbReference>
<feature type="binding site" evidence="11">
    <location>
        <position position="318"/>
    </location>
    <ligand>
        <name>acetyl-CoA</name>
        <dbReference type="ChEBI" id="CHEBI:57288"/>
    </ligand>
</feature>
<evidence type="ECO:0000256" key="6">
    <source>
        <dbReference type="ARBA" id="ARBA00022723"/>
    </source>
</evidence>
<dbReference type="GO" id="GO:0006097">
    <property type="term" value="P:glyoxylate cycle"/>
    <property type="evidence" value="ECO:0007669"/>
    <property type="project" value="UniProtKB-UniRule"/>
</dbReference>
<evidence type="ECO:0000256" key="12">
    <source>
        <dbReference type="NCBIfam" id="TIGR01345"/>
    </source>
</evidence>
<dbReference type="Proteomes" id="UP001213504">
    <property type="component" value="Chromosome"/>
</dbReference>
<keyword evidence="3 11" id="KW-0963">Cytoplasm</keyword>
<comment type="pathway">
    <text evidence="11 14">Carbohydrate metabolism; glyoxylate cycle; (S)-malate from isocitrate: step 2/2.</text>
</comment>
<evidence type="ECO:0000256" key="13">
    <source>
        <dbReference type="PIRSR" id="PIRSR601465-50"/>
    </source>
</evidence>
<keyword evidence="4 11" id="KW-0816">Tricarboxylic acid cycle</keyword>
<feature type="binding site" evidence="11">
    <location>
        <position position="345"/>
    </location>
    <ligand>
        <name>glyoxylate</name>
        <dbReference type="ChEBI" id="CHEBI:36655"/>
    </ligand>
</feature>
<comment type="subunit">
    <text evidence="11">Monomer.</text>
</comment>
<evidence type="ECO:0000259" key="17">
    <source>
        <dbReference type="Pfam" id="PF20658"/>
    </source>
</evidence>
<dbReference type="InterPro" id="IPR011076">
    <property type="entry name" value="Malate_synth_sf"/>
</dbReference>
<feature type="active site" description="Proton acceptor" evidence="11 13">
    <location>
        <position position="345"/>
    </location>
</feature>
<evidence type="ECO:0000256" key="2">
    <source>
        <dbReference type="ARBA" id="ARBA00022435"/>
    </source>
</evidence>
<feature type="binding site" evidence="11">
    <location>
        <position position="449"/>
    </location>
    <ligand>
        <name>Mg(2+)</name>
        <dbReference type="ChEBI" id="CHEBI:18420"/>
    </ligand>
</feature>
<dbReference type="InterPro" id="IPR048357">
    <property type="entry name" value="MSG_insertion"/>
</dbReference>
<dbReference type="Pfam" id="PF01274">
    <property type="entry name" value="MS_TIM-barrel"/>
    <property type="match status" value="1"/>
</dbReference>
<feature type="domain" description="Malate synthase TIM barrel" evidence="15">
    <location>
        <begin position="342"/>
        <end position="589"/>
    </location>
</feature>
<dbReference type="GO" id="GO:0006099">
    <property type="term" value="P:tricarboxylic acid cycle"/>
    <property type="evidence" value="ECO:0007669"/>
    <property type="project" value="UniProtKB-KW"/>
</dbReference>
<reference evidence="19" key="1">
    <citation type="submission" date="2023-04" db="EMBL/GenBank/DDBJ databases">
        <title>Complete genome sequence of a phthalic acid esters degrading bacterial strain.</title>
        <authorList>
            <person name="Weng L."/>
            <person name="Jia Y."/>
            <person name="Ren L."/>
        </authorList>
    </citation>
    <scope>NUCLEOTIDE SEQUENCE</scope>
    <source>
        <strain evidence="19">RL-LY01</strain>
    </source>
</reference>
<dbReference type="CDD" id="cd00728">
    <property type="entry name" value="malate_synt_G"/>
    <property type="match status" value="1"/>
</dbReference>
<organism evidence="19 20">
    <name type="scientific">Gordonia hongkongensis</name>
    <dbReference type="NCBI Taxonomy" id="1701090"/>
    <lineage>
        <taxon>Bacteria</taxon>
        <taxon>Bacillati</taxon>
        <taxon>Actinomycetota</taxon>
        <taxon>Actinomycetes</taxon>
        <taxon>Mycobacteriales</taxon>
        <taxon>Gordoniaceae</taxon>
        <taxon>Gordonia</taxon>
    </lineage>
</organism>
<evidence type="ECO:0000256" key="7">
    <source>
        <dbReference type="ARBA" id="ARBA00022842"/>
    </source>
</evidence>
<feature type="binding site" evidence="11">
    <location>
        <position position="477"/>
    </location>
    <ligand>
        <name>Mg(2+)</name>
        <dbReference type="ChEBI" id="CHEBI:18420"/>
    </ligand>
</feature>
<feature type="modified residue" description="Cysteine sulfenic acid (-SOH)" evidence="11">
    <location>
        <position position="634"/>
    </location>
</feature>
<feature type="domain" description="Malate synthase G alpha-beta insertion" evidence="17">
    <location>
        <begin position="165"/>
        <end position="240"/>
    </location>
</feature>
<dbReference type="FunFam" id="3.20.20.360:FF:000002">
    <property type="entry name" value="Malate synthase G"/>
    <property type="match status" value="1"/>
</dbReference>
<evidence type="ECO:0000313" key="19">
    <source>
        <dbReference type="EMBL" id="WFP23205.1"/>
    </source>
</evidence>
<dbReference type="HAMAP" id="MF_00641">
    <property type="entry name" value="Malate_synth_G"/>
    <property type="match status" value="1"/>
</dbReference>
<dbReference type="Pfam" id="PF20658">
    <property type="entry name" value="MSG_insertion"/>
    <property type="match status" value="1"/>
</dbReference>
<comment type="similarity">
    <text evidence="11 14">Belongs to the malate synthase family. GlcB subfamily.</text>
</comment>
<dbReference type="PANTHER" id="PTHR42739:SF1">
    <property type="entry name" value="MALATE SYNTHASE G"/>
    <property type="match status" value="1"/>
</dbReference>
<dbReference type="RefSeq" id="WP_165629998.1">
    <property type="nucleotide sequence ID" value="NZ_CP095552.1"/>
</dbReference>
<keyword evidence="6 11" id="KW-0479">Metal-binding</keyword>
<dbReference type="NCBIfam" id="TIGR01345">
    <property type="entry name" value="malate_syn_G"/>
    <property type="match status" value="1"/>
</dbReference>
<comment type="catalytic activity">
    <reaction evidence="9 11 14">
        <text>glyoxylate + acetyl-CoA + H2O = (S)-malate + CoA + H(+)</text>
        <dbReference type="Rhea" id="RHEA:18181"/>
        <dbReference type="ChEBI" id="CHEBI:15377"/>
        <dbReference type="ChEBI" id="CHEBI:15378"/>
        <dbReference type="ChEBI" id="CHEBI:15589"/>
        <dbReference type="ChEBI" id="CHEBI:36655"/>
        <dbReference type="ChEBI" id="CHEBI:57287"/>
        <dbReference type="ChEBI" id="CHEBI:57288"/>
        <dbReference type="EC" id="2.3.3.9"/>
    </reaction>
</comment>
<dbReference type="PANTHER" id="PTHR42739">
    <property type="entry name" value="MALATE SYNTHASE G"/>
    <property type="match status" value="1"/>
</dbReference>
<dbReference type="EC" id="2.3.3.9" evidence="11 12"/>
<dbReference type="SUPFAM" id="SSF51645">
    <property type="entry name" value="Malate synthase G"/>
    <property type="match status" value="1"/>
</dbReference>
<sequence>MSDRITVNGLQVATVLHDFINNEALPGTGVDADAFWAGAASVIADLVPRNRELLAVRDDLQTKLDAWHRDHKGADLTPGTADFDSYKSFLTEIGYLAEVPADFQVSTSNVDREIADTAGPQLVVPILNARFALNASNARWGSLYDALYGTDAISEADGAEKGSSYNKVRGDKVIAYAKDFLDQAVPLEQCSYTDVRAFAVTDGALQVRLDGDKTSTLADPTAFVGYRGDAASPTSILLRNNGLHLDIEIDPSSPIGSTDPAGIKDVVVESAITTIMDFEDSVAAVDAEDKVVGYRNWLGLNKGDLSEDVTKGGKTFTRVLNGNREYTAPDGTTFDLHGRSLLFVRNVGHLMTNDAILDADGNEVPEGILDGLITSLIGIHGLSGAGSEASGPNGSQAEGLQNSRTGSVYIVKPKMHGPDEVAFTVELFGRVEKVLGLPENTLKVGIMDEERRTTVNLKACIKAAEQRVVFINTGFLDRTGDEIHTSMEAGPMVRKAEMKQQTWIGAYENFNVDTGLHAGLQHKAQIGKGMWAMPDLMADMLEQKIGHPKAGATTAWVPSPTAATLHALHYHLVDVFERQDEIAKRDPAQVEDVLTIPLAPKTDWSDEEKQQELDNNCQSILGYVVRWIDQGVGCSKVPDIHDVALMEDRATLRISSQLLANWLRHGIVAESDVVASLERMAPVVDRQNAGDPTYRPLAPDFDSNIAFQAAKELILEGTTQPSGYTEPILHRRRREYKAANPAG</sequence>
<dbReference type="InterPro" id="IPR048356">
    <property type="entry name" value="MS_N"/>
</dbReference>
<name>A0AAX3T255_9ACTN</name>
<feature type="domain" description="Malate synthase C-terminal" evidence="18">
    <location>
        <begin position="608"/>
        <end position="710"/>
    </location>
</feature>
<dbReference type="Gene3D" id="1.20.1220.12">
    <property type="entry name" value="Malate synthase, domain III"/>
    <property type="match status" value="1"/>
</dbReference>
<evidence type="ECO:0000256" key="11">
    <source>
        <dbReference type="HAMAP-Rule" id="MF_00641"/>
    </source>
</evidence>
<dbReference type="Pfam" id="PF20659">
    <property type="entry name" value="MS_C"/>
    <property type="match status" value="1"/>
</dbReference>
<dbReference type="GO" id="GO:0000287">
    <property type="term" value="F:magnesium ion binding"/>
    <property type="evidence" value="ECO:0007669"/>
    <property type="project" value="TreeGrafter"/>
</dbReference>
<dbReference type="Pfam" id="PF20656">
    <property type="entry name" value="MS_N"/>
    <property type="match status" value="1"/>
</dbReference>
<keyword evidence="5 11" id="KW-0808">Transferase</keyword>
<evidence type="ECO:0000256" key="1">
    <source>
        <dbReference type="ARBA" id="ARBA00001946"/>
    </source>
</evidence>
<dbReference type="AlphaFoldDB" id="A0AAX3T255"/>
<keyword evidence="7 11" id="KW-0460">Magnesium</keyword>
<proteinExistence type="inferred from homology"/>
<feature type="active site" description="Proton donor" evidence="11 13">
    <location>
        <position position="648"/>
    </location>
</feature>
<dbReference type="GO" id="GO:0009986">
    <property type="term" value="C:cell surface"/>
    <property type="evidence" value="ECO:0007669"/>
    <property type="project" value="UniProtKB-ARBA"/>
</dbReference>
<dbReference type="GO" id="GO:0005829">
    <property type="term" value="C:cytosol"/>
    <property type="evidence" value="ECO:0007669"/>
    <property type="project" value="TreeGrafter"/>
</dbReference>
<feature type="binding site" evidence="11">
    <location>
        <position position="281"/>
    </location>
    <ligand>
        <name>acetyl-CoA</name>
        <dbReference type="ChEBI" id="CHEBI:57288"/>
    </ligand>
</feature>
<dbReference type="Gene3D" id="3.20.20.360">
    <property type="entry name" value="Malate synthase, domain 3"/>
    <property type="match status" value="2"/>
</dbReference>
<evidence type="ECO:0000313" key="20">
    <source>
        <dbReference type="Proteomes" id="UP001213504"/>
    </source>
</evidence>
<evidence type="ECO:0000256" key="14">
    <source>
        <dbReference type="RuleBase" id="RU003572"/>
    </source>
</evidence>
<comment type="caution">
    <text evidence="11">Lacks conserved residue(s) required for the propagation of feature annotation.</text>
</comment>
<feature type="binding site" evidence="11">
    <location>
        <position position="449"/>
    </location>
    <ligand>
        <name>glyoxylate</name>
        <dbReference type="ChEBI" id="CHEBI:36655"/>
    </ligand>
</feature>
<feature type="binding site" evidence="11">
    <location>
        <position position="558"/>
    </location>
    <ligand>
        <name>acetyl-CoA</name>
        <dbReference type="ChEBI" id="CHEBI:57288"/>
    </ligand>
</feature>
<evidence type="ECO:0000256" key="5">
    <source>
        <dbReference type="ARBA" id="ARBA00022679"/>
    </source>
</evidence>
<evidence type="ECO:0000259" key="15">
    <source>
        <dbReference type="Pfam" id="PF01274"/>
    </source>
</evidence>
<dbReference type="InterPro" id="IPR006253">
    <property type="entry name" value="Malate_synthG"/>
</dbReference>
<evidence type="ECO:0000256" key="3">
    <source>
        <dbReference type="ARBA" id="ARBA00022490"/>
    </source>
</evidence>
<feature type="binding site" evidence="11">
    <location>
        <begin position="474"/>
        <end position="477"/>
    </location>
    <ligand>
        <name>glyoxylate</name>
        <dbReference type="ChEBI" id="CHEBI:36655"/>
    </ligand>
</feature>
<dbReference type="InterPro" id="IPR048355">
    <property type="entry name" value="MS_C"/>
</dbReference>
<feature type="binding site" evidence="11">
    <location>
        <position position="123"/>
    </location>
    <ligand>
        <name>acetyl-CoA</name>
        <dbReference type="ChEBI" id="CHEBI:57288"/>
    </ligand>
</feature>
<dbReference type="EMBL" id="CP121270">
    <property type="protein sequence ID" value="WFP23205.1"/>
    <property type="molecule type" value="Genomic_DNA"/>
</dbReference>